<protein>
    <submittedName>
        <fullName evidence="1">Uncharacterized protein</fullName>
    </submittedName>
</protein>
<dbReference type="InterPro" id="IPR002347">
    <property type="entry name" value="SDR_fam"/>
</dbReference>
<evidence type="ECO:0000313" key="1">
    <source>
        <dbReference type="EMBL" id="MFH4984716.1"/>
    </source>
</evidence>
<dbReference type="EMBL" id="JBGFUD010020426">
    <property type="protein sequence ID" value="MFH4984716.1"/>
    <property type="molecule type" value="Genomic_DNA"/>
</dbReference>
<dbReference type="AlphaFoldDB" id="A0ABD6F2Y3"/>
<dbReference type="SUPFAM" id="SSF51735">
    <property type="entry name" value="NAD(P)-binding Rossmann-fold domains"/>
    <property type="match status" value="1"/>
</dbReference>
<keyword evidence="2" id="KW-1185">Reference proteome</keyword>
<organism evidence="1 2">
    <name type="scientific">Gnathostoma spinigerum</name>
    <dbReference type="NCBI Taxonomy" id="75299"/>
    <lineage>
        <taxon>Eukaryota</taxon>
        <taxon>Metazoa</taxon>
        <taxon>Ecdysozoa</taxon>
        <taxon>Nematoda</taxon>
        <taxon>Chromadorea</taxon>
        <taxon>Rhabditida</taxon>
        <taxon>Spirurina</taxon>
        <taxon>Gnathostomatomorpha</taxon>
        <taxon>Gnathostomatoidea</taxon>
        <taxon>Gnathostomatidae</taxon>
        <taxon>Gnathostoma</taxon>
    </lineage>
</organism>
<proteinExistence type="predicted"/>
<dbReference type="PANTHER" id="PTHR43313:SF7">
    <property type="entry name" value="17-BETA-HYDROXYSTEROID DEHYDROGENASE TYPE 6"/>
    <property type="match status" value="1"/>
</dbReference>
<accession>A0ABD6F2Y3</accession>
<reference evidence="1 2" key="1">
    <citation type="submission" date="2024-08" db="EMBL/GenBank/DDBJ databases">
        <title>Gnathostoma spinigerum genome.</title>
        <authorList>
            <person name="Gonzalez-Bertolin B."/>
            <person name="Monzon S."/>
            <person name="Zaballos A."/>
            <person name="Jimenez P."/>
            <person name="Dekumyoy P."/>
            <person name="Varona S."/>
            <person name="Cuesta I."/>
            <person name="Sumanam S."/>
            <person name="Adisakwattana P."/>
            <person name="Gasser R.B."/>
            <person name="Hernandez-Gonzalez A."/>
            <person name="Young N.D."/>
            <person name="Perteguer M.J."/>
        </authorList>
    </citation>
    <scope>NUCLEOTIDE SEQUENCE [LARGE SCALE GENOMIC DNA]</scope>
    <source>
        <strain evidence="1">AL3</strain>
        <tissue evidence="1">Liver</tissue>
    </source>
</reference>
<dbReference type="Gene3D" id="3.40.50.720">
    <property type="entry name" value="NAD(P)-binding Rossmann-like Domain"/>
    <property type="match status" value="1"/>
</dbReference>
<dbReference type="Pfam" id="PF00106">
    <property type="entry name" value="adh_short"/>
    <property type="match status" value="1"/>
</dbReference>
<dbReference type="InterPro" id="IPR036291">
    <property type="entry name" value="NAD(P)-bd_dom_sf"/>
</dbReference>
<dbReference type="PANTHER" id="PTHR43313">
    <property type="entry name" value="SHORT-CHAIN DEHYDROGENASE/REDUCTASE FAMILY 9C"/>
    <property type="match status" value="1"/>
</dbReference>
<evidence type="ECO:0000313" key="2">
    <source>
        <dbReference type="Proteomes" id="UP001608902"/>
    </source>
</evidence>
<dbReference type="CDD" id="cd05233">
    <property type="entry name" value="SDR_c"/>
    <property type="match status" value="1"/>
</dbReference>
<sequence>MYTFHAHPAFFSGFGKALLEKCLREGMTVFAGCITQKEADLVVAECKHLGGHVIGIEMDVRDDSSVEKARAYVENRLESESKELHALICNAGIQGVSMSDDMLTIKNYEETMQVNGYGVIRSVKAFKKLIKRSKYGFRISYLRV</sequence>
<gene>
    <name evidence="1" type="ORF">AB6A40_011425</name>
</gene>
<comment type="caution">
    <text evidence="1">The sequence shown here is derived from an EMBL/GenBank/DDBJ whole genome shotgun (WGS) entry which is preliminary data.</text>
</comment>
<dbReference type="Proteomes" id="UP001608902">
    <property type="component" value="Unassembled WGS sequence"/>
</dbReference>
<name>A0ABD6F2Y3_9BILA</name>